<evidence type="ECO:0000256" key="2">
    <source>
        <dbReference type="ARBA" id="ARBA00004240"/>
    </source>
</evidence>
<dbReference type="GO" id="GO:0030258">
    <property type="term" value="P:lipid modification"/>
    <property type="evidence" value="ECO:0007669"/>
    <property type="project" value="TreeGrafter"/>
</dbReference>
<dbReference type="GO" id="GO:0071617">
    <property type="term" value="F:lysophospholipid acyltransferase activity"/>
    <property type="evidence" value="ECO:0007669"/>
    <property type="project" value="TreeGrafter"/>
</dbReference>
<evidence type="ECO:0000256" key="3">
    <source>
        <dbReference type="ARBA" id="ARBA00005074"/>
    </source>
</evidence>
<keyword evidence="13" id="KW-1208">Phospholipid metabolism</keyword>
<dbReference type="EC" id="2.3.1.n6" evidence="17"/>
<dbReference type="EMBL" id="JARGDH010000002">
    <property type="protein sequence ID" value="KAL0277193.1"/>
    <property type="molecule type" value="Genomic_DNA"/>
</dbReference>
<name>A0AAW2I5Y7_9NEOP</name>
<evidence type="ECO:0000256" key="15">
    <source>
        <dbReference type="ARBA" id="ARBA00025707"/>
    </source>
</evidence>
<evidence type="ECO:0000313" key="20">
    <source>
        <dbReference type="EMBL" id="KAL0277193.1"/>
    </source>
</evidence>
<proteinExistence type="inferred from homology"/>
<dbReference type="GO" id="GO:0016020">
    <property type="term" value="C:membrane"/>
    <property type="evidence" value="ECO:0007669"/>
    <property type="project" value="UniProtKB-SubCell"/>
</dbReference>
<evidence type="ECO:0000256" key="4">
    <source>
        <dbReference type="ARBA" id="ARBA00010323"/>
    </source>
</evidence>
<dbReference type="PANTHER" id="PTHR13906">
    <property type="entry name" value="PORCUPINE"/>
    <property type="match status" value="1"/>
</dbReference>
<comment type="similarity">
    <text evidence="4">Belongs to the membrane-bound acyltransferase family.</text>
</comment>
<evidence type="ECO:0000256" key="16">
    <source>
        <dbReference type="ARBA" id="ARBA00026120"/>
    </source>
</evidence>
<keyword evidence="9 19" id="KW-1133">Transmembrane helix</keyword>
<accession>A0AAW2I5Y7</accession>
<keyword evidence="11 19" id="KW-0472">Membrane</keyword>
<dbReference type="GO" id="GO:0006656">
    <property type="term" value="P:phosphatidylcholine biosynthetic process"/>
    <property type="evidence" value="ECO:0007669"/>
    <property type="project" value="TreeGrafter"/>
</dbReference>
<gene>
    <name evidence="20" type="ORF">PYX00_004558</name>
</gene>
<evidence type="ECO:0000256" key="8">
    <source>
        <dbReference type="ARBA" id="ARBA00022824"/>
    </source>
</evidence>
<evidence type="ECO:0000256" key="11">
    <source>
        <dbReference type="ARBA" id="ARBA00023136"/>
    </source>
</evidence>
<evidence type="ECO:0000256" key="1">
    <source>
        <dbReference type="ARBA" id="ARBA00004141"/>
    </source>
</evidence>
<evidence type="ECO:0000256" key="14">
    <source>
        <dbReference type="ARBA" id="ARBA00023315"/>
    </source>
</evidence>
<protein>
    <recommendedName>
        <fullName evidence="18">Lysophospholipid acyltransferase 5</fullName>
        <ecNumber evidence="16">2.3.1.23</ecNumber>
        <ecNumber evidence="17">2.3.1.n6</ecNumber>
    </recommendedName>
</protein>
<keyword evidence="8" id="KW-0256">Endoplasmic reticulum</keyword>
<comment type="pathway">
    <text evidence="3">Lipid metabolism; phospholipid metabolism.</text>
</comment>
<keyword evidence="7 19" id="KW-0812">Transmembrane</keyword>
<dbReference type="InterPro" id="IPR004299">
    <property type="entry name" value="MBOAT_fam"/>
</dbReference>
<keyword evidence="6" id="KW-0808">Transferase</keyword>
<dbReference type="InterPro" id="IPR049941">
    <property type="entry name" value="LPLAT_7/PORCN-like"/>
</dbReference>
<dbReference type="GO" id="GO:0047184">
    <property type="term" value="F:1-acylglycerophosphocholine O-acyltransferase activity"/>
    <property type="evidence" value="ECO:0007669"/>
    <property type="project" value="UniProtKB-EC"/>
</dbReference>
<dbReference type="EC" id="2.3.1.23" evidence="16"/>
<dbReference type="AlphaFoldDB" id="A0AAW2I5Y7"/>
<dbReference type="Pfam" id="PF03062">
    <property type="entry name" value="MBOAT"/>
    <property type="match status" value="1"/>
</dbReference>
<evidence type="ECO:0000256" key="13">
    <source>
        <dbReference type="ARBA" id="ARBA00023264"/>
    </source>
</evidence>
<sequence>MDVNGMCVESLAQSIGSSEPALRLLLSLLMCYPLSFFHRSFLYGKNVNLQHLYFICGGVGICYFNYGFDVIHSFVSISICYLVLRILGGGTLSLAIVFIYAMGHLLYGYWYTATGDYDIKWTMPQCVLTLRLIGLAFNLSDGRKQRDKLSEQNKQVALESLPPPLAVFAHCYFPSSFLIGPQFPIKRYLDFVELKLEKKENVYELPNSIGAGSLNLCLGLIYLGVYQGGSLIVSDETMISEEYKCLPLWKQCLLLGLWARLTLYKYISCWLITEGSLTIFGITYNGVDQNGIAKWDGCSNVKISVFESATRMNHYIESFNTNTNNWVAQYIYKRLKFLNNRILSQVGVLLFLAVWHGFHSGYYATFFFEFVSILSEKQLVGMLNANGTVPELLGKPFVYPFVYVFLRLYTFVCMGYAMIPFILLKYKKYLPLYIHFYFFFHIFYLSMIALTPYLRKHFIRPRKRDSAVRGTSSKQD</sequence>
<feature type="transmembrane region" description="Helical" evidence="19">
    <location>
        <begin position="342"/>
        <end position="358"/>
    </location>
</feature>
<reference evidence="20" key="1">
    <citation type="journal article" date="2024" name="Gigascience">
        <title>Chromosome-level genome of the poultry shaft louse Menopon gallinae provides insight into the host-switching and adaptive evolution of parasitic lice.</title>
        <authorList>
            <person name="Xu Y."/>
            <person name="Ma L."/>
            <person name="Liu S."/>
            <person name="Liang Y."/>
            <person name="Liu Q."/>
            <person name="He Z."/>
            <person name="Tian L."/>
            <person name="Duan Y."/>
            <person name="Cai W."/>
            <person name="Li H."/>
            <person name="Song F."/>
        </authorList>
    </citation>
    <scope>NUCLEOTIDE SEQUENCE</scope>
    <source>
        <strain evidence="20">Cailab_2023a</strain>
    </source>
</reference>
<feature type="transmembrane region" description="Helical" evidence="19">
    <location>
        <begin position="21"/>
        <end position="38"/>
    </location>
</feature>
<keyword evidence="10" id="KW-0443">Lipid metabolism</keyword>
<evidence type="ECO:0000256" key="18">
    <source>
        <dbReference type="ARBA" id="ARBA00039721"/>
    </source>
</evidence>
<feature type="transmembrane region" description="Helical" evidence="19">
    <location>
        <begin position="50"/>
        <end position="68"/>
    </location>
</feature>
<keyword evidence="14" id="KW-0012">Acyltransferase</keyword>
<feature type="transmembrane region" description="Helical" evidence="19">
    <location>
        <begin position="80"/>
        <end position="101"/>
    </location>
</feature>
<evidence type="ECO:0000256" key="7">
    <source>
        <dbReference type="ARBA" id="ARBA00022692"/>
    </source>
</evidence>
<comment type="subcellular location">
    <subcellularLocation>
        <location evidence="2">Endoplasmic reticulum</location>
    </subcellularLocation>
    <subcellularLocation>
        <location evidence="1">Membrane</location>
        <topology evidence="1">Multi-pass membrane protein</topology>
    </subcellularLocation>
</comment>
<evidence type="ECO:0000256" key="6">
    <source>
        <dbReference type="ARBA" id="ARBA00022679"/>
    </source>
</evidence>
<comment type="caution">
    <text evidence="20">The sequence shown here is derived from an EMBL/GenBank/DDBJ whole genome shotgun (WGS) entry which is preliminary data.</text>
</comment>
<comment type="pathway">
    <text evidence="15">Phospholipid metabolism.</text>
</comment>
<organism evidence="20">
    <name type="scientific">Menopon gallinae</name>
    <name type="common">poultry shaft louse</name>
    <dbReference type="NCBI Taxonomy" id="328185"/>
    <lineage>
        <taxon>Eukaryota</taxon>
        <taxon>Metazoa</taxon>
        <taxon>Ecdysozoa</taxon>
        <taxon>Arthropoda</taxon>
        <taxon>Hexapoda</taxon>
        <taxon>Insecta</taxon>
        <taxon>Pterygota</taxon>
        <taxon>Neoptera</taxon>
        <taxon>Paraneoptera</taxon>
        <taxon>Psocodea</taxon>
        <taxon>Troctomorpha</taxon>
        <taxon>Phthiraptera</taxon>
        <taxon>Amblycera</taxon>
        <taxon>Menoponidae</taxon>
        <taxon>Menopon</taxon>
    </lineage>
</organism>
<evidence type="ECO:0000256" key="19">
    <source>
        <dbReference type="SAM" id="Phobius"/>
    </source>
</evidence>
<evidence type="ECO:0000256" key="9">
    <source>
        <dbReference type="ARBA" id="ARBA00022989"/>
    </source>
</evidence>
<evidence type="ECO:0000256" key="10">
    <source>
        <dbReference type="ARBA" id="ARBA00023098"/>
    </source>
</evidence>
<keyword evidence="12" id="KW-0594">Phospholipid biosynthesis</keyword>
<evidence type="ECO:0000256" key="12">
    <source>
        <dbReference type="ARBA" id="ARBA00023209"/>
    </source>
</evidence>
<dbReference type="GO" id="GO:0005783">
    <property type="term" value="C:endoplasmic reticulum"/>
    <property type="evidence" value="ECO:0007669"/>
    <property type="project" value="UniProtKB-SubCell"/>
</dbReference>
<evidence type="ECO:0000256" key="17">
    <source>
        <dbReference type="ARBA" id="ARBA00038923"/>
    </source>
</evidence>
<keyword evidence="5" id="KW-0444">Lipid biosynthesis</keyword>
<feature type="transmembrane region" description="Helical" evidence="19">
    <location>
        <begin position="434"/>
        <end position="454"/>
    </location>
</feature>
<dbReference type="PANTHER" id="PTHR13906:SF14">
    <property type="entry name" value="LYSOPHOSPHOLIPID ACYLTRANSFERASE 5"/>
    <property type="match status" value="1"/>
</dbReference>
<evidence type="ECO:0000256" key="5">
    <source>
        <dbReference type="ARBA" id="ARBA00022516"/>
    </source>
</evidence>
<feature type="transmembrane region" description="Helical" evidence="19">
    <location>
        <begin position="397"/>
        <end position="422"/>
    </location>
</feature>